<dbReference type="Proteomes" id="UP000006230">
    <property type="component" value="Unassembled WGS sequence"/>
</dbReference>
<gene>
    <name evidence="5" type="ORF">R2601_03173</name>
</gene>
<name>Q0FWL1_SALBH</name>
<evidence type="ECO:0000256" key="3">
    <source>
        <dbReference type="ARBA" id="ARBA00023295"/>
    </source>
</evidence>
<accession>Q0FWL1</accession>
<reference evidence="5 6" key="1">
    <citation type="journal article" date="2010" name="J. Bacteriol.">
        <title>Genome sequences of Pelagibaca bermudensis HTCC2601T and Maritimibacter alkaliphilus HTCC2654T, the type strains of two marine Roseobacter genera.</title>
        <authorList>
            <person name="Thrash J.C."/>
            <person name="Cho J.C."/>
            <person name="Ferriera S."/>
            <person name="Johnson J."/>
            <person name="Vergin K.L."/>
            <person name="Giovannoni S.J."/>
        </authorList>
    </citation>
    <scope>NUCLEOTIDE SEQUENCE [LARGE SCALE GENOMIC DNA]</scope>
    <source>
        <strain evidence="6">DSM 26914 / JCM 13377 / KCTC 12554 / HTCC2601</strain>
    </source>
</reference>
<dbReference type="Gene3D" id="2.160.20.10">
    <property type="entry name" value="Single-stranded right-handed beta-helix, Pectin lyase-like"/>
    <property type="match status" value="1"/>
</dbReference>
<dbReference type="GO" id="GO:0004650">
    <property type="term" value="F:polygalacturonase activity"/>
    <property type="evidence" value="ECO:0007669"/>
    <property type="project" value="InterPro"/>
</dbReference>
<protein>
    <submittedName>
        <fullName evidence="5">Polygalacturonase-like protein</fullName>
    </submittedName>
</protein>
<dbReference type="AlphaFoldDB" id="Q0FWL1"/>
<comment type="caution">
    <text evidence="5">The sequence shown here is derived from an EMBL/GenBank/DDBJ whole genome shotgun (WGS) entry which is preliminary data.</text>
</comment>
<dbReference type="STRING" id="314265.R2601_03173"/>
<dbReference type="EMBL" id="AATQ01000001">
    <property type="protein sequence ID" value="EAU48541.1"/>
    <property type="molecule type" value="Genomic_DNA"/>
</dbReference>
<evidence type="ECO:0000256" key="1">
    <source>
        <dbReference type="ARBA" id="ARBA00008834"/>
    </source>
</evidence>
<dbReference type="SUPFAM" id="SSF51126">
    <property type="entry name" value="Pectin lyase-like"/>
    <property type="match status" value="1"/>
</dbReference>
<dbReference type="eggNOG" id="COG5434">
    <property type="taxonomic scope" value="Bacteria"/>
</dbReference>
<dbReference type="InterPro" id="IPR000743">
    <property type="entry name" value="Glyco_hydro_28"/>
</dbReference>
<comment type="similarity">
    <text evidence="1 4">Belongs to the glycosyl hydrolase 28 family.</text>
</comment>
<keyword evidence="6" id="KW-1185">Reference proteome</keyword>
<evidence type="ECO:0000313" key="5">
    <source>
        <dbReference type="EMBL" id="EAU48541.1"/>
    </source>
</evidence>
<proteinExistence type="inferred from homology"/>
<dbReference type="Pfam" id="PF00295">
    <property type="entry name" value="Glyco_hydro_28"/>
    <property type="match status" value="1"/>
</dbReference>
<evidence type="ECO:0000256" key="2">
    <source>
        <dbReference type="ARBA" id="ARBA00022801"/>
    </source>
</evidence>
<dbReference type="HOGENOM" id="CLU_1592994_0_0_5"/>
<dbReference type="GO" id="GO:0005975">
    <property type="term" value="P:carbohydrate metabolic process"/>
    <property type="evidence" value="ECO:0007669"/>
    <property type="project" value="InterPro"/>
</dbReference>
<organism evidence="5 6">
    <name type="scientific">Salipiger bermudensis (strain DSM 26914 / JCM 13377 / KCTC 12554 / HTCC2601)</name>
    <name type="common">Pelagibaca bermudensis</name>
    <dbReference type="NCBI Taxonomy" id="314265"/>
    <lineage>
        <taxon>Bacteria</taxon>
        <taxon>Pseudomonadati</taxon>
        <taxon>Pseudomonadota</taxon>
        <taxon>Alphaproteobacteria</taxon>
        <taxon>Rhodobacterales</taxon>
        <taxon>Roseobacteraceae</taxon>
        <taxon>Salipiger</taxon>
    </lineage>
</organism>
<keyword evidence="2 4" id="KW-0378">Hydrolase</keyword>
<evidence type="ECO:0000313" key="6">
    <source>
        <dbReference type="Proteomes" id="UP000006230"/>
    </source>
</evidence>
<keyword evidence="3 4" id="KW-0326">Glycosidase</keyword>
<evidence type="ECO:0000256" key="4">
    <source>
        <dbReference type="RuleBase" id="RU361169"/>
    </source>
</evidence>
<dbReference type="InterPro" id="IPR012334">
    <property type="entry name" value="Pectin_lyas_fold"/>
</dbReference>
<dbReference type="InterPro" id="IPR011050">
    <property type="entry name" value="Pectin_lyase_fold/virulence"/>
</dbReference>
<sequence length="167" mass="17441">MRGTDRGLRIKTRRGRGGAVEEIRFHDVTMEGVQTAFAANGHYFCDPDGHAPWVQDRAPAPVGTGTPHVGSIAISDVQISGLAHALGAFLGLAEAPFGPITLERVRVVSHDPAARPAPPLMAAGITPLRHAGLLAEQAEVIALGLQIQPGGLTAADALETARAPERQ</sequence>